<dbReference type="Proteomes" id="UP000245474">
    <property type="component" value="Unassembled WGS sequence"/>
</dbReference>
<feature type="non-terminal residue" evidence="5">
    <location>
        <position position="1"/>
    </location>
</feature>
<dbReference type="RefSeq" id="WP_233242726.1">
    <property type="nucleotide sequence ID" value="NZ_QFFI01000048.1"/>
</dbReference>
<dbReference type="PANTHER" id="PTHR30579:SF7">
    <property type="entry name" value="HTH-TYPE TRANSCRIPTIONAL REGULATOR LRHA-RELATED"/>
    <property type="match status" value="1"/>
</dbReference>
<reference evidence="5 6" key="1">
    <citation type="submission" date="2018-05" db="EMBL/GenBank/DDBJ databases">
        <title>Spiribacter halobius sp. nov., a moderately halophilic bacterium isolated from marine solar saltern.</title>
        <authorList>
            <person name="Zheng W.-S."/>
            <person name="Lu D.-C."/>
            <person name="Du Z.-J."/>
        </authorList>
    </citation>
    <scope>NUCLEOTIDE SEQUENCE [LARGE SCALE GENOMIC DNA]</scope>
    <source>
        <strain evidence="5 6">E85</strain>
    </source>
</reference>
<dbReference type="GO" id="GO:0003677">
    <property type="term" value="F:DNA binding"/>
    <property type="evidence" value="ECO:0007669"/>
    <property type="project" value="UniProtKB-KW"/>
</dbReference>
<sequence length="166" mass="17155">VLAGELDLALVLADEVRTAGEQLAEDPTLWLQSAAPEGPPDEGTLPIAVFDQECSWRRWALEALESHGIDYRIVFSSGSAAAIRAAIRSGVAVGLLGASSATRDLRPFSGSASMALMPTTRLILLRADRTAAEPAATLGRLLSSALNAAAAAWDPSAHATAPVGTP</sequence>
<dbReference type="PANTHER" id="PTHR30579">
    <property type="entry name" value="TRANSCRIPTIONAL REGULATOR"/>
    <property type="match status" value="1"/>
</dbReference>
<gene>
    <name evidence="5" type="ORF">DEM34_17980</name>
</gene>
<keyword evidence="1" id="KW-0805">Transcription regulation</keyword>
<dbReference type="GO" id="GO:0003700">
    <property type="term" value="F:DNA-binding transcription factor activity"/>
    <property type="evidence" value="ECO:0007669"/>
    <property type="project" value="TreeGrafter"/>
</dbReference>
<dbReference type="Gene3D" id="3.40.190.10">
    <property type="entry name" value="Periplasmic binding protein-like II"/>
    <property type="match status" value="2"/>
</dbReference>
<keyword evidence="3" id="KW-0804">Transcription</keyword>
<dbReference type="SUPFAM" id="SSF53850">
    <property type="entry name" value="Periplasmic binding protein-like II"/>
    <property type="match status" value="1"/>
</dbReference>
<dbReference type="InterPro" id="IPR050176">
    <property type="entry name" value="LTTR"/>
</dbReference>
<keyword evidence="6" id="KW-1185">Reference proteome</keyword>
<organism evidence="5 6">
    <name type="scientific">Sediminicurvatus halobius</name>
    <dbReference type="NCBI Taxonomy" id="2182432"/>
    <lineage>
        <taxon>Bacteria</taxon>
        <taxon>Pseudomonadati</taxon>
        <taxon>Pseudomonadota</taxon>
        <taxon>Gammaproteobacteria</taxon>
        <taxon>Chromatiales</taxon>
        <taxon>Ectothiorhodospiraceae</taxon>
        <taxon>Sediminicurvatus</taxon>
    </lineage>
</organism>
<evidence type="ECO:0000313" key="6">
    <source>
        <dbReference type="Proteomes" id="UP000245474"/>
    </source>
</evidence>
<keyword evidence="2" id="KW-0238">DNA-binding</keyword>
<dbReference type="EMBL" id="QFFI01000048">
    <property type="protein sequence ID" value="PWG61123.1"/>
    <property type="molecule type" value="Genomic_DNA"/>
</dbReference>
<dbReference type="AlphaFoldDB" id="A0A2U2MW98"/>
<evidence type="ECO:0000313" key="5">
    <source>
        <dbReference type="EMBL" id="PWG61123.1"/>
    </source>
</evidence>
<name>A0A2U2MW98_9GAMM</name>
<feature type="domain" description="LysR substrate-binding" evidence="4">
    <location>
        <begin position="1"/>
        <end position="106"/>
    </location>
</feature>
<evidence type="ECO:0000256" key="1">
    <source>
        <dbReference type="ARBA" id="ARBA00023015"/>
    </source>
</evidence>
<comment type="caution">
    <text evidence="5">The sequence shown here is derived from an EMBL/GenBank/DDBJ whole genome shotgun (WGS) entry which is preliminary data.</text>
</comment>
<protein>
    <recommendedName>
        <fullName evidence="4">LysR substrate-binding domain-containing protein</fullName>
    </recommendedName>
</protein>
<evidence type="ECO:0000256" key="3">
    <source>
        <dbReference type="ARBA" id="ARBA00023163"/>
    </source>
</evidence>
<dbReference type="Pfam" id="PF03466">
    <property type="entry name" value="LysR_substrate"/>
    <property type="match status" value="1"/>
</dbReference>
<evidence type="ECO:0000256" key="2">
    <source>
        <dbReference type="ARBA" id="ARBA00023125"/>
    </source>
</evidence>
<accession>A0A2U2MW98</accession>
<dbReference type="InterPro" id="IPR005119">
    <property type="entry name" value="LysR_subst-bd"/>
</dbReference>
<proteinExistence type="predicted"/>
<evidence type="ECO:0000259" key="4">
    <source>
        <dbReference type="Pfam" id="PF03466"/>
    </source>
</evidence>